<reference evidence="1 3" key="1">
    <citation type="submission" date="2013-03" db="EMBL/GenBank/DDBJ databases">
        <title>The Genome Sequence of Enterococcus avium ATCC_14025 (Illumina only assembly).</title>
        <authorList>
            <consortium name="The Broad Institute Genomics Platform"/>
            <consortium name="The Broad Institute Genome Sequencing Center for Infectious Disease"/>
            <person name="Earl A."/>
            <person name="Russ C."/>
            <person name="Gilmore M."/>
            <person name="Surin D."/>
            <person name="Walker B."/>
            <person name="Young S."/>
            <person name="Zeng Q."/>
            <person name="Gargeya S."/>
            <person name="Fitzgerald M."/>
            <person name="Haas B."/>
            <person name="Abouelleil A."/>
            <person name="Allen A.W."/>
            <person name="Alvarado L."/>
            <person name="Arachchi H.M."/>
            <person name="Berlin A.M."/>
            <person name="Chapman S.B."/>
            <person name="Gainer-Dewar J."/>
            <person name="Goldberg J."/>
            <person name="Griggs A."/>
            <person name="Gujja S."/>
            <person name="Hansen M."/>
            <person name="Howarth C."/>
            <person name="Imamovic A."/>
            <person name="Ireland A."/>
            <person name="Larimer J."/>
            <person name="McCowan C."/>
            <person name="Murphy C."/>
            <person name="Pearson M."/>
            <person name="Poon T.W."/>
            <person name="Priest M."/>
            <person name="Roberts A."/>
            <person name="Saif S."/>
            <person name="Shea T."/>
            <person name="Sisk P."/>
            <person name="Sykes S."/>
            <person name="Wortman J."/>
            <person name="Nusbaum C."/>
            <person name="Birren B."/>
        </authorList>
    </citation>
    <scope>NUCLEOTIDE SEQUENCE [LARGE SCALE GENOMIC DNA]</scope>
    <source>
        <strain evidence="1 3">ATCC 14025</strain>
    </source>
</reference>
<dbReference type="Proteomes" id="UP000014104">
    <property type="component" value="Unassembled WGS sequence"/>
</dbReference>
<evidence type="ECO:0000313" key="3">
    <source>
        <dbReference type="Proteomes" id="UP000014104"/>
    </source>
</evidence>
<sequence>MQVYLPTNDLLFKKLLTTEDSQHILKVFVKELLDLEFGRLTPLTISKKRKRRQIS</sequence>
<dbReference type="AlphaFoldDB" id="A0AAV3IWQ7"/>
<evidence type="ECO:0000313" key="2">
    <source>
        <dbReference type="EMBL" id="EOU17329.1"/>
    </source>
</evidence>
<evidence type="ECO:0000313" key="4">
    <source>
        <dbReference type="Proteomes" id="UP000014107"/>
    </source>
</evidence>
<accession>A0AAV3IWQ7</accession>
<dbReference type="EMBL" id="AHYV01000037">
    <property type="protein sequence ID" value="EOT41603.1"/>
    <property type="molecule type" value="Genomic_DNA"/>
</dbReference>
<evidence type="ECO:0008006" key="5">
    <source>
        <dbReference type="Google" id="ProtNLM"/>
    </source>
</evidence>
<comment type="caution">
    <text evidence="2">The sequence shown here is derived from an EMBL/GenBank/DDBJ whole genome shotgun (WGS) entry which is preliminary data.</text>
</comment>
<gene>
    <name evidence="2" type="ORF">I570_03347</name>
    <name evidence="1" type="ORF">OMU_03610</name>
</gene>
<dbReference type="Proteomes" id="UP000014107">
    <property type="component" value="Unassembled WGS sequence"/>
</dbReference>
<proteinExistence type="predicted"/>
<keyword evidence="3" id="KW-1185">Reference proteome</keyword>
<organism evidence="2 4">
    <name type="scientific">Enterococcus avium ATCC 14025</name>
    <dbReference type="NCBI Taxonomy" id="1140002"/>
    <lineage>
        <taxon>Bacteria</taxon>
        <taxon>Bacillati</taxon>
        <taxon>Bacillota</taxon>
        <taxon>Bacilli</taxon>
        <taxon>Lactobacillales</taxon>
        <taxon>Enterococcaceae</taxon>
        <taxon>Enterococcus</taxon>
    </lineage>
</organism>
<protein>
    <recommendedName>
        <fullName evidence="5">Transposase</fullName>
    </recommendedName>
</protein>
<dbReference type="EMBL" id="ASWL01000006">
    <property type="protein sequence ID" value="EOU17329.1"/>
    <property type="molecule type" value="Genomic_DNA"/>
</dbReference>
<reference evidence="2 4" key="2">
    <citation type="submission" date="2013-03" db="EMBL/GenBank/DDBJ databases">
        <title>The Genome Sequence of Enterococcus avium ATCC_14025 (PacBio/Illumina hybrid assembly).</title>
        <authorList>
            <consortium name="The Broad Institute Genomics Platform"/>
            <consortium name="The Broad Institute Genome Sequencing Center for Infectious Disease"/>
            <person name="Earl A."/>
            <person name="Russ C."/>
            <person name="Gilmore M."/>
            <person name="Surin D."/>
            <person name="Walker B."/>
            <person name="Young S."/>
            <person name="Zeng Q."/>
            <person name="Gargeya S."/>
            <person name="Fitzgerald M."/>
            <person name="Haas B."/>
            <person name="Abouelleil A."/>
            <person name="Allen A.W."/>
            <person name="Alvarado L."/>
            <person name="Arachchi H.M."/>
            <person name="Berlin A.M."/>
            <person name="Chapman S.B."/>
            <person name="Gainer-Dewar J."/>
            <person name="Goldberg J."/>
            <person name="Griggs A."/>
            <person name="Gujja S."/>
            <person name="Hansen M."/>
            <person name="Howarth C."/>
            <person name="Imamovic A."/>
            <person name="Ireland A."/>
            <person name="Larimer J."/>
            <person name="McCowan C."/>
            <person name="Murphy C."/>
            <person name="Pearson M."/>
            <person name="Poon T.W."/>
            <person name="Priest M."/>
            <person name="Roberts A."/>
            <person name="Saif S."/>
            <person name="Shea T."/>
            <person name="Sisk P."/>
            <person name="Sykes S."/>
            <person name="Wortman J."/>
            <person name="Nusbaum C."/>
            <person name="Birren B."/>
        </authorList>
    </citation>
    <scope>NUCLEOTIDE SEQUENCE [LARGE SCALE GENOMIC DNA]</scope>
    <source>
        <strain evidence="2 4">ATCC 14025</strain>
    </source>
</reference>
<name>A0AAV3IWQ7_ENTAV</name>
<evidence type="ECO:0000313" key="1">
    <source>
        <dbReference type="EMBL" id="EOT41603.1"/>
    </source>
</evidence>